<dbReference type="EMBL" id="BAAAEN010000007">
    <property type="protein sequence ID" value="GAA0504708.1"/>
    <property type="molecule type" value="Genomic_DNA"/>
</dbReference>
<gene>
    <name evidence="2" type="ORF">GCM10009097_22030</name>
</gene>
<organism evidence="2 3">
    <name type="scientific">Pigmentiphaga daeguensis</name>
    <dbReference type="NCBI Taxonomy" id="414049"/>
    <lineage>
        <taxon>Bacteria</taxon>
        <taxon>Pseudomonadati</taxon>
        <taxon>Pseudomonadota</taxon>
        <taxon>Betaproteobacteria</taxon>
        <taxon>Burkholderiales</taxon>
        <taxon>Alcaligenaceae</taxon>
        <taxon>Pigmentiphaga</taxon>
    </lineage>
</organism>
<comment type="caution">
    <text evidence="2">The sequence shown here is derived from an EMBL/GenBank/DDBJ whole genome shotgun (WGS) entry which is preliminary data.</text>
</comment>
<sequence>MNKPFQVTEKHLDFVLEIATKTTMAWATETLKSLVLVNGGALVAVLTYVATKANDGRILAPVASWFGLGIVTAIIAMGLLYHSNAAALTSTVRTAFHGRPYRLEEKYRRMGVAAKWLAWISLGLFGAGLVHGYCKLLTIV</sequence>
<keyword evidence="1" id="KW-0812">Transmembrane</keyword>
<keyword evidence="1" id="KW-0472">Membrane</keyword>
<feature type="transmembrane region" description="Helical" evidence="1">
    <location>
        <begin position="58"/>
        <end position="81"/>
    </location>
</feature>
<name>A0ABN1BSK1_9BURK</name>
<accession>A0ABN1BSK1</accession>
<keyword evidence="1" id="KW-1133">Transmembrane helix</keyword>
<feature type="transmembrane region" description="Helical" evidence="1">
    <location>
        <begin position="33"/>
        <end position="51"/>
    </location>
</feature>
<proteinExistence type="predicted"/>
<evidence type="ECO:0000256" key="1">
    <source>
        <dbReference type="SAM" id="Phobius"/>
    </source>
</evidence>
<protein>
    <submittedName>
        <fullName evidence="2">Uncharacterized protein</fullName>
    </submittedName>
</protein>
<evidence type="ECO:0000313" key="3">
    <source>
        <dbReference type="Proteomes" id="UP001501706"/>
    </source>
</evidence>
<feature type="transmembrane region" description="Helical" evidence="1">
    <location>
        <begin position="116"/>
        <end position="134"/>
    </location>
</feature>
<keyword evidence="3" id="KW-1185">Reference proteome</keyword>
<reference evidence="2 3" key="1">
    <citation type="journal article" date="2019" name="Int. J. Syst. Evol. Microbiol.">
        <title>The Global Catalogue of Microorganisms (GCM) 10K type strain sequencing project: providing services to taxonomists for standard genome sequencing and annotation.</title>
        <authorList>
            <consortium name="The Broad Institute Genomics Platform"/>
            <consortium name="The Broad Institute Genome Sequencing Center for Infectious Disease"/>
            <person name="Wu L."/>
            <person name="Ma J."/>
        </authorList>
    </citation>
    <scope>NUCLEOTIDE SEQUENCE [LARGE SCALE GENOMIC DNA]</scope>
    <source>
        <strain evidence="2 3">JCM 14330</strain>
    </source>
</reference>
<dbReference type="Proteomes" id="UP001501706">
    <property type="component" value="Unassembled WGS sequence"/>
</dbReference>
<evidence type="ECO:0000313" key="2">
    <source>
        <dbReference type="EMBL" id="GAA0504708.1"/>
    </source>
</evidence>
<dbReference type="RefSeq" id="WP_343927527.1">
    <property type="nucleotide sequence ID" value="NZ_BAAAEN010000007.1"/>
</dbReference>